<organism evidence="2">
    <name type="scientific">Oryza glumipatula</name>
    <dbReference type="NCBI Taxonomy" id="40148"/>
    <lineage>
        <taxon>Eukaryota</taxon>
        <taxon>Viridiplantae</taxon>
        <taxon>Streptophyta</taxon>
        <taxon>Embryophyta</taxon>
        <taxon>Tracheophyta</taxon>
        <taxon>Spermatophyta</taxon>
        <taxon>Magnoliopsida</taxon>
        <taxon>Liliopsida</taxon>
        <taxon>Poales</taxon>
        <taxon>Poaceae</taxon>
        <taxon>BOP clade</taxon>
        <taxon>Oryzoideae</taxon>
        <taxon>Oryzeae</taxon>
        <taxon>Oryzinae</taxon>
        <taxon>Oryza</taxon>
    </lineage>
</organism>
<dbReference type="InterPro" id="IPR022149">
    <property type="entry name" value="DUF3681"/>
</dbReference>
<protein>
    <submittedName>
        <fullName evidence="2">Uncharacterized protein</fullName>
    </submittedName>
</protein>
<feature type="transmembrane region" description="Helical" evidence="1">
    <location>
        <begin position="115"/>
        <end position="143"/>
    </location>
</feature>
<evidence type="ECO:0000313" key="2">
    <source>
        <dbReference type="EnsemblPlants" id="OGLUM04G04340.1"/>
    </source>
</evidence>
<dbReference type="HOGENOM" id="CLU_1167438_0_0_1"/>
<proteinExistence type="predicted"/>
<dbReference type="Gramene" id="OGLUM04G04340.1">
    <property type="protein sequence ID" value="OGLUM04G04340.1"/>
    <property type="gene ID" value="OGLUM04G04340"/>
</dbReference>
<evidence type="ECO:0000313" key="3">
    <source>
        <dbReference type="Proteomes" id="UP000026961"/>
    </source>
</evidence>
<reference evidence="2" key="1">
    <citation type="submission" date="2015-04" db="UniProtKB">
        <authorList>
            <consortium name="EnsemblPlants"/>
        </authorList>
    </citation>
    <scope>IDENTIFICATION</scope>
</reference>
<dbReference type="EnsemblPlants" id="OGLUM04G04340.1">
    <property type="protein sequence ID" value="OGLUM04G04340.1"/>
    <property type="gene ID" value="OGLUM04G04340"/>
</dbReference>
<sequence>MWKEMGIEERMIGGRRKPMTWFPKVLWLKHVGPNLSKLTMRDGLPSWGKPTTLDYKLKAKFASDYTINLTRFNDFNNLQGPTEASQRGQAQKKKAIRGTVRFAGRRAACSVHSKALFYAYYVILLAVAMFGAVEVGVGCWVSASPSDRRRGIGKVVVWASVVAIVVVAGLGFVCLAPNTFGRRHRRARVLGAAAVLPPETHYNVSNIRNISSPYTIQHGIKAGDLVPLSRFRRRCPRE</sequence>
<dbReference type="AlphaFoldDB" id="A0A0D9ZHS8"/>
<name>A0A0D9ZHS8_9ORYZ</name>
<dbReference type="Pfam" id="PF12442">
    <property type="entry name" value="DUF3681"/>
    <property type="match status" value="1"/>
</dbReference>
<keyword evidence="1" id="KW-0472">Membrane</keyword>
<dbReference type="Proteomes" id="UP000026961">
    <property type="component" value="Chromosome 4"/>
</dbReference>
<keyword evidence="1" id="KW-1133">Transmembrane helix</keyword>
<evidence type="ECO:0000256" key="1">
    <source>
        <dbReference type="SAM" id="Phobius"/>
    </source>
</evidence>
<accession>A0A0D9ZHS8</accession>
<reference evidence="2" key="2">
    <citation type="submission" date="2018-05" db="EMBL/GenBank/DDBJ databases">
        <title>OgluRS3 (Oryza glumaepatula Reference Sequence Version 3).</title>
        <authorList>
            <person name="Zhang J."/>
            <person name="Kudrna D."/>
            <person name="Lee S."/>
            <person name="Talag J."/>
            <person name="Welchert J."/>
            <person name="Wing R.A."/>
        </authorList>
    </citation>
    <scope>NUCLEOTIDE SEQUENCE [LARGE SCALE GENOMIC DNA]</scope>
</reference>
<keyword evidence="1" id="KW-0812">Transmembrane</keyword>
<keyword evidence="3" id="KW-1185">Reference proteome</keyword>
<feature type="transmembrane region" description="Helical" evidence="1">
    <location>
        <begin position="155"/>
        <end position="176"/>
    </location>
</feature>